<keyword evidence="6" id="KW-0443">Lipid metabolism</keyword>
<evidence type="ECO:0000259" key="7">
    <source>
        <dbReference type="PROSITE" id="PS50035"/>
    </source>
</evidence>
<evidence type="ECO:0000256" key="3">
    <source>
        <dbReference type="ARBA" id="ARBA00012027"/>
    </source>
</evidence>
<dbReference type="GO" id="GO:0016042">
    <property type="term" value="P:lipid catabolic process"/>
    <property type="evidence" value="ECO:0007669"/>
    <property type="project" value="UniProtKB-KW"/>
</dbReference>
<comment type="similarity">
    <text evidence="2">Belongs to the phospholipase D family.</text>
</comment>
<dbReference type="AlphaFoldDB" id="A0A0U5JET7"/>
<evidence type="ECO:0000256" key="2">
    <source>
        <dbReference type="ARBA" id="ARBA00008664"/>
    </source>
</evidence>
<dbReference type="EC" id="3.1.4.4" evidence="3"/>
<dbReference type="GO" id="GO:0006793">
    <property type="term" value="P:phosphorus metabolic process"/>
    <property type="evidence" value="ECO:0007669"/>
    <property type="project" value="UniProtKB-ARBA"/>
</dbReference>
<dbReference type="GO" id="GO:0016891">
    <property type="term" value="F:RNA endonuclease activity producing 5'-phosphomonoesters, hydrolytic mechanism"/>
    <property type="evidence" value="ECO:0007669"/>
    <property type="project" value="TreeGrafter"/>
</dbReference>
<dbReference type="GO" id="GO:0004630">
    <property type="term" value="F:phospholipase D activity"/>
    <property type="evidence" value="ECO:0007669"/>
    <property type="project" value="UniProtKB-EC"/>
</dbReference>
<name>A0A0U5JET7_9BACT</name>
<keyword evidence="4" id="KW-0378">Hydrolase</keyword>
<dbReference type="Pfam" id="PF13091">
    <property type="entry name" value="PLDc_2"/>
    <property type="match status" value="2"/>
</dbReference>
<comment type="catalytic activity">
    <reaction evidence="1">
        <text>a 1,2-diacyl-sn-glycero-3-phosphocholine + H2O = a 1,2-diacyl-sn-glycero-3-phosphate + choline + H(+)</text>
        <dbReference type="Rhea" id="RHEA:14445"/>
        <dbReference type="ChEBI" id="CHEBI:15354"/>
        <dbReference type="ChEBI" id="CHEBI:15377"/>
        <dbReference type="ChEBI" id="CHEBI:15378"/>
        <dbReference type="ChEBI" id="CHEBI:57643"/>
        <dbReference type="ChEBI" id="CHEBI:58608"/>
        <dbReference type="EC" id="3.1.4.4"/>
    </reaction>
</comment>
<protein>
    <recommendedName>
        <fullName evidence="3">phospholipase D</fullName>
        <ecNumber evidence="3">3.1.4.4</ecNumber>
    </recommendedName>
</protein>
<dbReference type="PROSITE" id="PS50035">
    <property type="entry name" value="PLD"/>
    <property type="match status" value="2"/>
</dbReference>
<feature type="domain" description="PLD phosphodiesterase" evidence="7">
    <location>
        <begin position="144"/>
        <end position="171"/>
    </location>
</feature>
<dbReference type="CDD" id="cd09116">
    <property type="entry name" value="PLDc_Nuc_like"/>
    <property type="match status" value="1"/>
</dbReference>
<dbReference type="KEGG" id="pnl:PNK_1496"/>
<keyword evidence="9" id="KW-1185">Reference proteome</keyword>
<evidence type="ECO:0000313" key="9">
    <source>
        <dbReference type="Proteomes" id="UP000069902"/>
    </source>
</evidence>
<dbReference type="Proteomes" id="UP000069902">
    <property type="component" value="Chromosome cPNK"/>
</dbReference>
<accession>A0A0U5JET7</accession>
<dbReference type="SMART" id="SM00155">
    <property type="entry name" value="PLDc"/>
    <property type="match status" value="2"/>
</dbReference>
<dbReference type="InParanoid" id="A0A0U5JET7"/>
<dbReference type="Gene3D" id="3.30.870.10">
    <property type="entry name" value="Endonuclease Chain A"/>
    <property type="match status" value="2"/>
</dbReference>
<dbReference type="InterPro" id="IPR051406">
    <property type="entry name" value="PLD_domain"/>
</dbReference>
<sequence length="352" mass="38794">MQKKRPSSPTLKSLLKNTSLSSIIALLLFAIYQLVGDLSPLSLPTEASSKIAYSQPATLHSSSDTLKLYSNQTQDDLKALYLSAIQNAKESITFSIYSLVNQEVIHALNQKVEAGIPVHIVCDAKASIGISRKLPKATIVKRLSQGLMHQKILIVDQKQILLGSANMTTESLRTHGNLVFNMQHPALAQALTEKAKSMDEEGNTSKLMHCQARIGNQDLELWVLPDDPDAVKRMIQLFQSAKKTIKVAMFTWTRADFTQELIAASKRGVRVEAVIDRYSGKGTSAKVVRMLNEAGIPVRLSTGQGLLHHKFAYIDDAILVNGSANWTQSAFKANDDCFIVLNSLLPEQKNKK</sequence>
<evidence type="ECO:0000256" key="6">
    <source>
        <dbReference type="ARBA" id="ARBA00023098"/>
    </source>
</evidence>
<evidence type="ECO:0000256" key="4">
    <source>
        <dbReference type="ARBA" id="ARBA00022801"/>
    </source>
</evidence>
<dbReference type="PANTHER" id="PTHR43856:SF1">
    <property type="entry name" value="MITOCHONDRIAL CARDIOLIPIN HYDROLASE"/>
    <property type="match status" value="1"/>
</dbReference>
<evidence type="ECO:0000256" key="5">
    <source>
        <dbReference type="ARBA" id="ARBA00022963"/>
    </source>
</evidence>
<keyword evidence="5" id="KW-0442">Lipid degradation</keyword>
<feature type="domain" description="PLD phosphodiesterase" evidence="7">
    <location>
        <begin position="303"/>
        <end position="330"/>
    </location>
</feature>
<dbReference type="EMBL" id="LN879502">
    <property type="protein sequence ID" value="CUI17106.1"/>
    <property type="molecule type" value="Genomic_DNA"/>
</dbReference>
<organism evidence="8 9">
    <name type="scientific">Candidatus Protochlamydia naegleriophila</name>
    <dbReference type="NCBI Taxonomy" id="389348"/>
    <lineage>
        <taxon>Bacteria</taxon>
        <taxon>Pseudomonadati</taxon>
        <taxon>Chlamydiota</taxon>
        <taxon>Chlamydiia</taxon>
        <taxon>Parachlamydiales</taxon>
        <taxon>Parachlamydiaceae</taxon>
        <taxon>Candidatus Protochlamydia</taxon>
    </lineage>
</organism>
<dbReference type="PANTHER" id="PTHR43856">
    <property type="entry name" value="CARDIOLIPIN HYDROLASE"/>
    <property type="match status" value="1"/>
</dbReference>
<gene>
    <name evidence="8" type="ORF">PNK_1496</name>
</gene>
<dbReference type="PATRIC" id="fig|389348.3.peg.1679"/>
<evidence type="ECO:0000313" key="8">
    <source>
        <dbReference type="EMBL" id="CUI17106.1"/>
    </source>
</evidence>
<dbReference type="RefSeq" id="WP_059061254.1">
    <property type="nucleotide sequence ID" value="NZ_LN879502.1"/>
</dbReference>
<evidence type="ECO:0000256" key="1">
    <source>
        <dbReference type="ARBA" id="ARBA00000798"/>
    </source>
</evidence>
<dbReference type="InterPro" id="IPR025202">
    <property type="entry name" value="PLD-like_dom"/>
</dbReference>
<proteinExistence type="inferred from homology"/>
<dbReference type="InterPro" id="IPR001736">
    <property type="entry name" value="PLipase_D/transphosphatidylase"/>
</dbReference>
<reference evidence="9" key="1">
    <citation type="submission" date="2015-09" db="EMBL/GenBank/DDBJ databases">
        <authorList>
            <person name="Bertelli C."/>
        </authorList>
    </citation>
    <scope>NUCLEOTIDE SEQUENCE [LARGE SCALE GENOMIC DNA]</scope>
    <source>
        <strain evidence="9">KNic</strain>
    </source>
</reference>
<dbReference type="SUPFAM" id="SSF56024">
    <property type="entry name" value="Phospholipase D/nuclease"/>
    <property type="match status" value="2"/>
</dbReference>
<dbReference type="STRING" id="389348.PNK_1496"/>